<evidence type="ECO:0000313" key="5">
    <source>
        <dbReference type="Proteomes" id="UP001183604"/>
    </source>
</evidence>
<evidence type="ECO:0000313" key="2">
    <source>
        <dbReference type="EMBL" id="MDA1386261.1"/>
    </source>
</evidence>
<keyword evidence="5" id="KW-1185">Reference proteome</keyword>
<dbReference type="EMBL" id="JAVDYD010000001">
    <property type="protein sequence ID" value="MDR7338266.1"/>
    <property type="molecule type" value="Genomic_DNA"/>
</dbReference>
<keyword evidence="2" id="KW-0238">DNA-binding</keyword>
<reference evidence="2" key="1">
    <citation type="submission" date="2022-12" db="EMBL/GenBank/DDBJ databases">
        <title>Gycomyces niveus sp.nov., a novel actinomycete isolated from soil in Shouguang.</title>
        <authorList>
            <person name="Yang X."/>
        </authorList>
    </citation>
    <scope>NUCLEOTIDE SEQUENCE</scope>
    <source>
        <strain evidence="2">DSM 44724</strain>
    </source>
</reference>
<dbReference type="Proteomes" id="UP001183604">
    <property type="component" value="Unassembled WGS sequence"/>
</dbReference>
<dbReference type="GO" id="GO:0003677">
    <property type="term" value="F:DNA binding"/>
    <property type="evidence" value="ECO:0007669"/>
    <property type="project" value="UniProtKB-KW"/>
</dbReference>
<evidence type="ECO:0000313" key="4">
    <source>
        <dbReference type="Proteomes" id="UP001145799"/>
    </source>
</evidence>
<dbReference type="RefSeq" id="WP_270122727.1">
    <property type="nucleotide sequence ID" value="NZ_BAAAOM010000005.1"/>
</dbReference>
<gene>
    <name evidence="3" type="ORF">J2S69_001985</name>
    <name evidence="2" type="ORF">O2L01_14795</name>
</gene>
<accession>A0A9X3PM06</accession>
<reference evidence="3 5" key="2">
    <citation type="submission" date="2023-07" db="EMBL/GenBank/DDBJ databases">
        <title>Sequencing the genomes of 1000 actinobacteria strains.</title>
        <authorList>
            <person name="Klenk H.-P."/>
        </authorList>
    </citation>
    <scope>NUCLEOTIDE SEQUENCE [LARGE SCALE GENOMIC DNA]</scope>
    <source>
        <strain evidence="3 5">DSM 44724</strain>
    </source>
</reference>
<dbReference type="Pfam" id="PF01935">
    <property type="entry name" value="DUF87"/>
    <property type="match status" value="1"/>
</dbReference>
<protein>
    <submittedName>
        <fullName evidence="2">Type IV secretion system DNA-binding domain-containing protein</fullName>
    </submittedName>
</protein>
<dbReference type="InterPro" id="IPR051162">
    <property type="entry name" value="T4SS_component"/>
</dbReference>
<dbReference type="EMBL" id="JAPZVQ010000008">
    <property type="protein sequence ID" value="MDA1386261.1"/>
    <property type="molecule type" value="Genomic_DNA"/>
</dbReference>
<evidence type="ECO:0000259" key="1">
    <source>
        <dbReference type="Pfam" id="PF01935"/>
    </source>
</evidence>
<dbReference type="PANTHER" id="PTHR30121:SF11">
    <property type="entry name" value="AAA+ ATPASE DOMAIN-CONTAINING PROTEIN"/>
    <property type="match status" value="1"/>
</dbReference>
<dbReference type="InterPro" id="IPR027417">
    <property type="entry name" value="P-loop_NTPase"/>
</dbReference>
<dbReference type="Proteomes" id="UP001145799">
    <property type="component" value="Unassembled WGS sequence"/>
</dbReference>
<name>A0A9X3PM06_9ACTN</name>
<evidence type="ECO:0000313" key="3">
    <source>
        <dbReference type="EMBL" id="MDR7338266.1"/>
    </source>
</evidence>
<sequence>MHTQSNINMPALIESGPWGLLAHLGQTPQVRMAAAVLAAALTALLAVQVVRRVLHGREQARWRAGSRYVEIAAPGQVPESGGEVFWDHLGSIARPAWRRYWFGQPHLLWELRADRRRLTVRVWVPSCIDTALVEGAVEAAWPGASTTVVEAEPPLRMQPLAKGGRLAWARGLDVPVAPGPAGFDVMRFLLHDIGELDIDTCLVVQVAVCPASRRQMSRISKAAWSNGGGGGSSFMKSLANEALDFVHPASSPGSGSTRPAPETAWVSHKRKLLQDRVAKGAFWSASARWALTAPERHMARLKATNNQVSASVYSLAGANGVYRRRIFRPDRLVNTWALGSTVTLNTAEVATLAHLPFDETVPVLERARARRVRPVEAVRSGGRNVTPLGRAAQGGRKIGLAAADARQHVHILGSTGTGKSTLEQNMILAEIKNGKGIMVIDPKGDLINDLLDRLDPETVKGRLVLIDPSESNGHGFFPLSGPNSEIAVDHMVGICNKLWERHWGPRADYILRNGLRTVLAAKLDLVDLPGLMMKPDYWREVVKRLDPDDEQLLGFWVWWEDMDKTSRYQAIGPILSRFDALFGNEFMRSTFGKPVNPVDIGEVLDNGGIIFARLPKGEMPEFSVPLMGSVLVAKAWQTAMRRSELPEGKRPDTVLYIDEAHNFLNLPYAIEDLLAEARGLRMGLVLAHQHLGQLNRELADGISANARNKVFFNASPEDAHRLQRHTLPELSEEDLARMGAWEAGCRLIVDGVAAPAFTLRTDPPAPIVGKAEQIRAQATGRKPKPPEAGPFTKILRQRLAEQRRANEERFGEAA</sequence>
<dbReference type="Gene3D" id="3.40.50.300">
    <property type="entry name" value="P-loop containing nucleotide triphosphate hydrolases"/>
    <property type="match status" value="2"/>
</dbReference>
<dbReference type="CDD" id="cd01127">
    <property type="entry name" value="TrwB_TraG_TraD_VirD4"/>
    <property type="match status" value="1"/>
</dbReference>
<feature type="domain" description="Helicase HerA central" evidence="1">
    <location>
        <begin position="397"/>
        <end position="491"/>
    </location>
</feature>
<organism evidence="2 4">
    <name type="scientific">Glycomyces lechevalierae</name>
    <dbReference type="NCBI Taxonomy" id="256034"/>
    <lineage>
        <taxon>Bacteria</taxon>
        <taxon>Bacillati</taxon>
        <taxon>Actinomycetota</taxon>
        <taxon>Actinomycetes</taxon>
        <taxon>Glycomycetales</taxon>
        <taxon>Glycomycetaceae</taxon>
        <taxon>Glycomyces</taxon>
    </lineage>
</organism>
<dbReference type="SUPFAM" id="SSF52540">
    <property type="entry name" value="P-loop containing nucleoside triphosphate hydrolases"/>
    <property type="match status" value="1"/>
</dbReference>
<dbReference type="AlphaFoldDB" id="A0A9X3PM06"/>
<proteinExistence type="predicted"/>
<dbReference type="InterPro" id="IPR002789">
    <property type="entry name" value="HerA_central"/>
</dbReference>
<comment type="caution">
    <text evidence="2">The sequence shown here is derived from an EMBL/GenBank/DDBJ whole genome shotgun (WGS) entry which is preliminary data.</text>
</comment>
<dbReference type="PANTHER" id="PTHR30121">
    <property type="entry name" value="UNCHARACTERIZED PROTEIN YJGR-RELATED"/>
    <property type="match status" value="1"/>
</dbReference>